<evidence type="ECO:0000256" key="1">
    <source>
        <dbReference type="ARBA" id="ARBA00004123"/>
    </source>
</evidence>
<dbReference type="PROSITE" id="PS50157">
    <property type="entry name" value="ZINC_FINGER_C2H2_2"/>
    <property type="match status" value="1"/>
</dbReference>
<dbReference type="PROSITE" id="PS00028">
    <property type="entry name" value="ZINC_FINGER_C2H2_1"/>
    <property type="match status" value="1"/>
</dbReference>
<evidence type="ECO:0000256" key="2">
    <source>
        <dbReference type="ARBA" id="ARBA00022723"/>
    </source>
</evidence>
<dbReference type="GO" id="GO:0003677">
    <property type="term" value="F:DNA binding"/>
    <property type="evidence" value="ECO:0007669"/>
    <property type="project" value="InterPro"/>
</dbReference>
<dbReference type="PROSITE" id="PS50808">
    <property type="entry name" value="ZF_BED"/>
    <property type="match status" value="1"/>
</dbReference>
<dbReference type="GO" id="GO:0008270">
    <property type="term" value="F:zinc ion binding"/>
    <property type="evidence" value="ECO:0007669"/>
    <property type="project" value="UniProtKB-KW"/>
</dbReference>
<feature type="compositionally biased region" description="Pro residues" evidence="7">
    <location>
        <begin position="290"/>
        <end position="302"/>
    </location>
</feature>
<dbReference type="SUPFAM" id="SSF57667">
    <property type="entry name" value="beta-beta-alpha zinc fingers"/>
    <property type="match status" value="1"/>
</dbReference>
<keyword evidence="2" id="KW-0479">Metal-binding</keyword>
<dbReference type="GO" id="GO:0005634">
    <property type="term" value="C:nucleus"/>
    <property type="evidence" value="ECO:0007669"/>
    <property type="project" value="UniProtKB-SubCell"/>
</dbReference>
<name>A0A1E1MTM3_RHYSE</name>
<dbReference type="Gene3D" id="3.30.160.60">
    <property type="entry name" value="Classic Zinc Finger"/>
    <property type="match status" value="1"/>
</dbReference>
<keyword evidence="5" id="KW-0539">Nucleus</keyword>
<gene>
    <name evidence="10" type="ORF">RSE6_13757</name>
</gene>
<dbReference type="InterPro" id="IPR003656">
    <property type="entry name" value="Znf_BED"/>
</dbReference>
<keyword evidence="3 6" id="KW-0863">Zinc-finger</keyword>
<evidence type="ECO:0000256" key="3">
    <source>
        <dbReference type="ARBA" id="ARBA00022771"/>
    </source>
</evidence>
<reference evidence="11" key="1">
    <citation type="submission" date="2016-03" db="EMBL/GenBank/DDBJ databases">
        <authorList>
            <person name="Guldener U."/>
        </authorList>
    </citation>
    <scope>NUCLEOTIDE SEQUENCE [LARGE SCALE GENOMIC DNA]</scope>
</reference>
<feature type="compositionally biased region" description="Polar residues" evidence="7">
    <location>
        <begin position="161"/>
        <end position="188"/>
    </location>
</feature>
<feature type="region of interest" description="Disordered" evidence="7">
    <location>
        <begin position="117"/>
        <end position="337"/>
    </location>
</feature>
<comment type="subcellular location">
    <subcellularLocation>
        <location evidence="1">Nucleus</location>
    </subcellularLocation>
</comment>
<dbReference type="PANTHER" id="PTHR23215">
    <property type="entry name" value="ZINC FINGER PROTEIN 207"/>
    <property type="match status" value="1"/>
</dbReference>
<feature type="region of interest" description="Disordered" evidence="7">
    <location>
        <begin position="407"/>
        <end position="439"/>
    </location>
</feature>
<accession>A0A1E1MTM3</accession>
<keyword evidence="11" id="KW-1185">Reference proteome</keyword>
<dbReference type="InterPro" id="IPR013087">
    <property type="entry name" value="Znf_C2H2_type"/>
</dbReference>
<evidence type="ECO:0000256" key="7">
    <source>
        <dbReference type="SAM" id="MobiDB-lite"/>
    </source>
</evidence>
<feature type="domain" description="C2H2-type" evidence="8">
    <location>
        <begin position="43"/>
        <end position="66"/>
    </location>
</feature>
<dbReference type="InterPro" id="IPR036236">
    <property type="entry name" value="Znf_C2H2_sf"/>
</dbReference>
<feature type="compositionally biased region" description="Basic and acidic residues" evidence="7">
    <location>
        <begin position="419"/>
        <end position="439"/>
    </location>
</feature>
<keyword evidence="4" id="KW-0862">Zinc</keyword>
<dbReference type="Proteomes" id="UP000177625">
    <property type="component" value="Unassembled WGS sequence"/>
</dbReference>
<evidence type="ECO:0000313" key="11">
    <source>
        <dbReference type="Proteomes" id="UP000177625"/>
    </source>
</evidence>
<organism evidence="10 11">
    <name type="scientific">Rhynchosporium secalis</name>
    <name type="common">Barley scald fungus</name>
    <dbReference type="NCBI Taxonomy" id="38038"/>
    <lineage>
        <taxon>Eukaryota</taxon>
        <taxon>Fungi</taxon>
        <taxon>Dikarya</taxon>
        <taxon>Ascomycota</taxon>
        <taxon>Pezizomycotina</taxon>
        <taxon>Leotiomycetes</taxon>
        <taxon>Helotiales</taxon>
        <taxon>Ploettnerulaceae</taxon>
        <taxon>Rhynchosporium</taxon>
    </lineage>
</organism>
<feature type="compositionally biased region" description="Pro residues" evidence="7">
    <location>
        <begin position="225"/>
        <end position="236"/>
    </location>
</feature>
<sequence>MVAKKKRGHPDVEEVLSRPWCYYCERDFDDLKILISHQKAKHFKCERCGRRLNTAGGLSVHMNQVHKETLTTVDNSLPNRQGLEVEIFGMEGIPEDVAQAHNQRLIAGFYQAQADRQAATGNPGPGTQNGGQAKKPKLESPADLKKRLAEHKARKAEQAANGDSGNNTPMVDAAQNSPLGHSPGSFNASPFPPPQANYGATQGAGYGSYSQEPYAQPSVAYQQPPYQPPFSGPPGQPQYQPAYSPPQQYASSQSFPPYQQSPYPGPPPGSFGGYQVPPSHTPPQLGGLPNRPPSLPPAPGLPQRPSFATPALPVHQMQQMHQGPPPSGSWGANGWKAPEQNTAMSSAYPHPAGFPGTYATNAPDDLTSGTVREADDIDELIRMAEAGIKPPKRGELPAPPQQIQAPEVVSTTPAAVPDVKPEVVDKPEQIEKKSKKEKPIKMIYSDNEWSPEERMAKMPRYAFVPEGKTEPSPIETAAVSGTAVSVDA</sequence>
<dbReference type="PANTHER" id="PTHR23215:SF0">
    <property type="entry name" value="BUB3-INTERACTING AND GLEBS MOTIF-CONTAINING PROTEIN ZNF207"/>
    <property type="match status" value="1"/>
</dbReference>
<evidence type="ECO:0000259" key="8">
    <source>
        <dbReference type="PROSITE" id="PS50157"/>
    </source>
</evidence>
<evidence type="ECO:0000313" key="10">
    <source>
        <dbReference type="EMBL" id="CZT52421.1"/>
    </source>
</evidence>
<dbReference type="SMART" id="SM00355">
    <property type="entry name" value="ZnF_C2H2"/>
    <property type="match status" value="2"/>
</dbReference>
<protein>
    <submittedName>
        <fullName evidence="10">Related to zinc finger protein</fullName>
    </submittedName>
</protein>
<evidence type="ECO:0000256" key="6">
    <source>
        <dbReference type="PROSITE-ProRule" id="PRU00042"/>
    </source>
</evidence>
<dbReference type="EMBL" id="FJVC01000589">
    <property type="protein sequence ID" value="CZT52421.1"/>
    <property type="molecule type" value="Genomic_DNA"/>
</dbReference>
<dbReference type="CDD" id="cd20908">
    <property type="entry name" value="SUF4-like"/>
    <property type="match status" value="1"/>
</dbReference>
<feature type="compositionally biased region" description="Basic and acidic residues" evidence="7">
    <location>
        <begin position="136"/>
        <end position="157"/>
    </location>
</feature>
<dbReference type="AlphaFoldDB" id="A0A1E1MTM3"/>
<proteinExistence type="predicted"/>
<feature type="compositionally biased region" description="Low complexity" evidence="7">
    <location>
        <begin position="237"/>
        <end position="262"/>
    </location>
</feature>
<evidence type="ECO:0000259" key="9">
    <source>
        <dbReference type="PROSITE" id="PS50808"/>
    </source>
</evidence>
<feature type="compositionally biased region" description="Low complexity" evidence="7">
    <location>
        <begin position="213"/>
        <end position="224"/>
    </location>
</feature>
<dbReference type="FunFam" id="3.30.160.60:FF:000354">
    <property type="entry name" value="C2H2 finger domain-containing protein"/>
    <property type="match status" value="1"/>
</dbReference>
<evidence type="ECO:0000256" key="4">
    <source>
        <dbReference type="ARBA" id="ARBA00022833"/>
    </source>
</evidence>
<feature type="domain" description="BED-type" evidence="9">
    <location>
        <begin position="14"/>
        <end position="73"/>
    </location>
</feature>
<evidence type="ECO:0000256" key="5">
    <source>
        <dbReference type="ARBA" id="ARBA00023242"/>
    </source>
</evidence>